<reference evidence="1 2" key="1">
    <citation type="submission" date="2016-11" db="EMBL/GenBank/DDBJ databases">
        <title>Study of marine rhodopsin-containing bacteria.</title>
        <authorList>
            <person name="Yoshizawa S."/>
            <person name="Kumagai Y."/>
            <person name="Kogure K."/>
        </authorList>
    </citation>
    <scope>NUCLEOTIDE SEQUENCE [LARGE SCALE GENOMIC DNA]</scope>
    <source>
        <strain evidence="1 2">SAORIC-28</strain>
    </source>
</reference>
<comment type="caution">
    <text evidence="1">The sequence shown here is derived from an EMBL/GenBank/DDBJ whole genome shotgun (WGS) entry which is preliminary data.</text>
</comment>
<organism evidence="1 2">
    <name type="scientific">Rubrivirga marina</name>
    <dbReference type="NCBI Taxonomy" id="1196024"/>
    <lineage>
        <taxon>Bacteria</taxon>
        <taxon>Pseudomonadati</taxon>
        <taxon>Rhodothermota</taxon>
        <taxon>Rhodothermia</taxon>
        <taxon>Rhodothermales</taxon>
        <taxon>Rubricoccaceae</taxon>
        <taxon>Rubrivirga</taxon>
    </lineage>
</organism>
<proteinExistence type="predicted"/>
<gene>
    <name evidence="1" type="ORF">BSZ37_16970</name>
</gene>
<dbReference type="EMBL" id="MQWD01000001">
    <property type="protein sequence ID" value="PAP78011.1"/>
    <property type="molecule type" value="Genomic_DNA"/>
</dbReference>
<protein>
    <submittedName>
        <fullName evidence="1">Uncharacterized protein</fullName>
    </submittedName>
</protein>
<name>A0A271J3A6_9BACT</name>
<feature type="non-terminal residue" evidence="1">
    <location>
        <position position="101"/>
    </location>
</feature>
<evidence type="ECO:0000313" key="1">
    <source>
        <dbReference type="EMBL" id="PAP78011.1"/>
    </source>
</evidence>
<sequence length="101" mass="11535">MLRYLDDPADLDRFLDLREERDRIDAELDALAPTILRALEMEDDERASARGYTLEARVRRTYGYSDAVTEAERYVRDCKAAERAAGTATIDTATGYVRVTR</sequence>
<keyword evidence="2" id="KW-1185">Reference proteome</keyword>
<dbReference type="RefSeq" id="WP_179299717.1">
    <property type="nucleotide sequence ID" value="NZ_MQWD01000001.1"/>
</dbReference>
<evidence type="ECO:0000313" key="2">
    <source>
        <dbReference type="Proteomes" id="UP000216339"/>
    </source>
</evidence>
<accession>A0A271J3A6</accession>
<dbReference type="AlphaFoldDB" id="A0A271J3A6"/>
<dbReference type="Proteomes" id="UP000216339">
    <property type="component" value="Unassembled WGS sequence"/>
</dbReference>